<dbReference type="InterPro" id="IPR006855">
    <property type="entry name" value="Vertebrate-like_GNAT_dom"/>
</dbReference>
<keyword evidence="8 13" id="KW-0808">Transferase</keyword>
<accession>A0ABX6EV59</accession>
<keyword evidence="7 13" id="KW-0028">Amino-acid biosynthesis</keyword>
<evidence type="ECO:0000259" key="14">
    <source>
        <dbReference type="PROSITE" id="PS51731"/>
    </source>
</evidence>
<evidence type="ECO:0000256" key="12">
    <source>
        <dbReference type="ARBA" id="ARBA00048372"/>
    </source>
</evidence>
<evidence type="ECO:0000256" key="3">
    <source>
        <dbReference type="ARBA" id="ARBA00004925"/>
    </source>
</evidence>
<dbReference type="Pfam" id="PF04768">
    <property type="entry name" value="NAT"/>
    <property type="match status" value="1"/>
</dbReference>
<dbReference type="Proteomes" id="UP000422736">
    <property type="component" value="Chromosome 2"/>
</dbReference>
<evidence type="ECO:0000256" key="7">
    <source>
        <dbReference type="ARBA" id="ARBA00022605"/>
    </source>
</evidence>
<dbReference type="EMBL" id="CP015055">
    <property type="protein sequence ID" value="QGN14998.1"/>
    <property type="molecule type" value="Genomic_DNA"/>
</dbReference>
<evidence type="ECO:0000313" key="15">
    <source>
        <dbReference type="EMBL" id="QGN14998.1"/>
    </source>
</evidence>
<reference evidence="15 16" key="2">
    <citation type="submission" date="2019-11" db="EMBL/GenBank/DDBJ databases">
        <authorList>
            <person name="Lu H."/>
        </authorList>
    </citation>
    <scope>NUCLEOTIDE SEQUENCE [LARGE SCALE GENOMIC DNA]</scope>
    <source>
        <strain evidence="15 16">FIM1</strain>
    </source>
</reference>
<organism evidence="15 16">
    <name type="scientific">Kluyveromyces marxianus</name>
    <name type="common">Yeast</name>
    <name type="synonym">Candida kefyr</name>
    <dbReference type="NCBI Taxonomy" id="4911"/>
    <lineage>
        <taxon>Eukaryota</taxon>
        <taxon>Fungi</taxon>
        <taxon>Dikarya</taxon>
        <taxon>Ascomycota</taxon>
        <taxon>Saccharomycotina</taxon>
        <taxon>Saccharomycetes</taxon>
        <taxon>Saccharomycetales</taxon>
        <taxon>Saccharomycetaceae</taxon>
        <taxon>Kluyveromyces</taxon>
    </lineage>
</organism>
<keyword evidence="16" id="KW-1185">Reference proteome</keyword>
<keyword evidence="10 13" id="KW-0496">Mitochondrion</keyword>
<dbReference type="InterPro" id="IPR011190">
    <property type="entry name" value="GlcNAc_Synth_fun"/>
</dbReference>
<name>A0ABX6EV59_KLUMA</name>
<evidence type="ECO:0000256" key="10">
    <source>
        <dbReference type="ARBA" id="ARBA00023128"/>
    </source>
</evidence>
<dbReference type="PANTHER" id="PTHR23342">
    <property type="entry name" value="N-ACETYLGLUTAMATE SYNTHASE"/>
    <property type="match status" value="1"/>
</dbReference>
<evidence type="ECO:0000256" key="6">
    <source>
        <dbReference type="ARBA" id="ARBA00018802"/>
    </source>
</evidence>
<sequence>MRPRILGSLLSRLVRPLHTDVGYHQPNSHGRNLVMSVLNSTVTKREAKDYLNKYADESSLHYCLVFLKHLSDYSDPIVESFTRTIVRIQNLGLRPILVLDPKCRDISYQSQRLDNILHQLSLNSIIVSDPITIDSQGVSEVNIPVLSPHIIPIIEPYQYHEKKALKLLTKDPSQFLSSIVKKLTVNIDKIFLISKYGGLPSAERDTNSHVFVNLSQEYTELKRNYEKQFENFKVLDKDLDEKTLVQSLELHLNKNKILSDNDQLLSHMEDLEIMNNTLSVLPHSSTGLITTLNAASKHSDNNPLVYNILTDRSLISSSLPRFKRTNTDISRSWYELPPSTGDEEIVTTKNDSILVTTVLKKGIDVQILDYRTLTPENSIGLPDSLVNSEVKTDQIEIGPKVNLLKLKEIIDLSFKRSLDLEHYLKRINGNIASIIVIGDYDGIAILTYEGPKGNKFVYLDKFGVTPKLKGSLGISDIIFNLMFRKYPKELIWRSRSNNVVNKWYFQRSTGVLPLSLKLESGDQKESIFKLFYYGSPDIESFHNLERLRCYAKYVRDIKPSWHK</sequence>
<evidence type="ECO:0000256" key="4">
    <source>
        <dbReference type="ARBA" id="ARBA00008694"/>
    </source>
</evidence>
<comment type="subcellular location">
    <subcellularLocation>
        <location evidence="2 13">Mitochondrion</location>
    </subcellularLocation>
</comment>
<keyword evidence="11 13" id="KW-0012">Acyltransferase</keyword>
<dbReference type="PROSITE" id="PS51731">
    <property type="entry name" value="GNAT_NAGS"/>
    <property type="match status" value="1"/>
</dbReference>
<comment type="pathway">
    <text evidence="3 13">Amino-acid biosynthesis; L-arginine biosynthesis; N(2)-acetyl-L-ornithine from L-glutamate: step 1/4.</text>
</comment>
<comment type="function">
    <text evidence="1 13">N-acetylglutamate synthase involved in arginine biosynthesis.</text>
</comment>
<dbReference type="PIRSF" id="PIRSF007892">
    <property type="entry name" value="NAGS_fungal"/>
    <property type="match status" value="1"/>
</dbReference>
<dbReference type="Gene3D" id="3.40.630.30">
    <property type="match status" value="1"/>
</dbReference>
<evidence type="ECO:0000256" key="5">
    <source>
        <dbReference type="ARBA" id="ARBA00012697"/>
    </source>
</evidence>
<feature type="domain" description="N-acetyltransferase" evidence="14">
    <location>
        <begin position="390"/>
        <end position="556"/>
    </location>
</feature>
<protein>
    <recommendedName>
        <fullName evidence="6 13">Amino-acid acetyltransferase, mitochondrial</fullName>
        <ecNumber evidence="5 13">2.3.1.1</ecNumber>
    </recommendedName>
    <alternativeName>
        <fullName evidence="13">Glutamate N-acetyltransferase</fullName>
    </alternativeName>
    <alternativeName>
        <fullName evidence="13">N-acetylglutamate synthase</fullName>
    </alternativeName>
</protein>
<evidence type="ECO:0000313" key="16">
    <source>
        <dbReference type="Proteomes" id="UP000422736"/>
    </source>
</evidence>
<evidence type="ECO:0000256" key="2">
    <source>
        <dbReference type="ARBA" id="ARBA00004173"/>
    </source>
</evidence>
<evidence type="ECO:0000256" key="8">
    <source>
        <dbReference type="ARBA" id="ARBA00022679"/>
    </source>
</evidence>
<evidence type="ECO:0000256" key="11">
    <source>
        <dbReference type="ARBA" id="ARBA00023315"/>
    </source>
</evidence>
<evidence type="ECO:0000256" key="9">
    <source>
        <dbReference type="ARBA" id="ARBA00022946"/>
    </source>
</evidence>
<evidence type="ECO:0000256" key="13">
    <source>
        <dbReference type="PIRNR" id="PIRNR007892"/>
    </source>
</evidence>
<comment type="similarity">
    <text evidence="4 13">Belongs to the acetyltransferase family.</text>
</comment>
<dbReference type="EC" id="2.3.1.1" evidence="5 13"/>
<dbReference type="PANTHER" id="PTHR23342:SF4">
    <property type="entry name" value="AMINO-ACID ACETYLTRANSFERASE, MITOCHONDRIAL"/>
    <property type="match status" value="1"/>
</dbReference>
<evidence type="ECO:0000256" key="1">
    <source>
        <dbReference type="ARBA" id="ARBA00002294"/>
    </source>
</evidence>
<comment type="catalytic activity">
    <reaction evidence="12 13">
        <text>L-glutamate + acetyl-CoA = N-acetyl-L-glutamate + CoA + H(+)</text>
        <dbReference type="Rhea" id="RHEA:24292"/>
        <dbReference type="ChEBI" id="CHEBI:15378"/>
        <dbReference type="ChEBI" id="CHEBI:29985"/>
        <dbReference type="ChEBI" id="CHEBI:44337"/>
        <dbReference type="ChEBI" id="CHEBI:57287"/>
        <dbReference type="ChEBI" id="CHEBI:57288"/>
        <dbReference type="EC" id="2.3.1.1"/>
    </reaction>
</comment>
<keyword evidence="9" id="KW-0809">Transit peptide</keyword>
<gene>
    <name evidence="15" type="primary">ARG2</name>
    <name evidence="15" type="ORF">FIM1_1679</name>
</gene>
<reference evidence="15 16" key="1">
    <citation type="submission" date="2016-03" db="EMBL/GenBank/DDBJ databases">
        <title>How can Kluyveromyces marxianus grow so fast - potential evolutionary course in Saccharomyces Complex revealed by comparative genomics.</title>
        <authorList>
            <person name="Mo W."/>
            <person name="Lu W."/>
            <person name="Yang X."/>
            <person name="Qi J."/>
            <person name="Lv H."/>
        </authorList>
    </citation>
    <scope>NUCLEOTIDE SEQUENCE [LARGE SCALE GENOMIC DNA]</scope>
    <source>
        <strain evidence="15 16">FIM1</strain>
    </source>
</reference>
<proteinExistence type="inferred from homology"/>